<evidence type="ECO:0000313" key="1">
    <source>
        <dbReference type="EMBL" id="VDK66246.1"/>
    </source>
</evidence>
<evidence type="ECO:0000313" key="2">
    <source>
        <dbReference type="Proteomes" id="UP000271098"/>
    </source>
</evidence>
<dbReference type="EMBL" id="UYRT01027371">
    <property type="protein sequence ID" value="VDK66246.1"/>
    <property type="molecule type" value="Genomic_DNA"/>
</dbReference>
<keyword evidence="2" id="KW-1185">Reference proteome</keyword>
<accession>A0A3P6RWR3</accession>
<gene>
    <name evidence="1" type="ORF">GPUH_LOCUS8910</name>
</gene>
<dbReference type="Proteomes" id="UP000271098">
    <property type="component" value="Unassembled WGS sequence"/>
</dbReference>
<reference evidence="1 2" key="1">
    <citation type="submission" date="2018-11" db="EMBL/GenBank/DDBJ databases">
        <authorList>
            <consortium name="Pathogen Informatics"/>
        </authorList>
    </citation>
    <scope>NUCLEOTIDE SEQUENCE [LARGE SCALE GENOMIC DNA]</scope>
</reference>
<sequence>MESRCSTMRLWWPEDTVAWWVQLAIAKHTISAWTPGEICHPWICVDRPFILRRSNTTR</sequence>
<name>A0A3P6RWR3_9BILA</name>
<organism evidence="1 2">
    <name type="scientific">Gongylonema pulchrum</name>
    <dbReference type="NCBI Taxonomy" id="637853"/>
    <lineage>
        <taxon>Eukaryota</taxon>
        <taxon>Metazoa</taxon>
        <taxon>Ecdysozoa</taxon>
        <taxon>Nematoda</taxon>
        <taxon>Chromadorea</taxon>
        <taxon>Rhabditida</taxon>
        <taxon>Spirurina</taxon>
        <taxon>Spiruromorpha</taxon>
        <taxon>Spiruroidea</taxon>
        <taxon>Gongylonematidae</taxon>
        <taxon>Gongylonema</taxon>
    </lineage>
</organism>
<dbReference type="AlphaFoldDB" id="A0A3P6RWR3"/>
<protein>
    <submittedName>
        <fullName evidence="1">Uncharacterized protein</fullName>
    </submittedName>
</protein>
<proteinExistence type="predicted"/>